<proteinExistence type="inferred from homology"/>
<reference evidence="9 10" key="1">
    <citation type="submission" date="2019-04" db="EMBL/GenBank/DDBJ databases">
        <authorList>
            <person name="Van Vliet M D."/>
        </authorList>
    </citation>
    <scope>NUCLEOTIDE SEQUENCE [LARGE SCALE GENOMIC DNA]</scope>
    <source>
        <strain evidence="9 10">F1</strain>
    </source>
</reference>
<feature type="domain" description="Glycoside hydrolase family 2 immunoglobulin-like beta-sandwich" evidence="5">
    <location>
        <begin position="211"/>
        <end position="311"/>
    </location>
</feature>
<dbReference type="GO" id="GO:0004553">
    <property type="term" value="F:hydrolase activity, hydrolyzing O-glycosyl compounds"/>
    <property type="evidence" value="ECO:0007669"/>
    <property type="project" value="InterPro"/>
</dbReference>
<dbReference type="InterPro" id="IPR006103">
    <property type="entry name" value="Glyco_hydro_2_cat"/>
</dbReference>
<dbReference type="InterPro" id="IPR051913">
    <property type="entry name" value="GH2_Domain-Containing"/>
</dbReference>
<gene>
    <name evidence="9" type="primary">lacZ_20</name>
    <name evidence="9" type="ORF">PDESU_06540</name>
</gene>
<evidence type="ECO:0000259" key="8">
    <source>
        <dbReference type="Pfam" id="PF18565"/>
    </source>
</evidence>
<evidence type="ECO:0000313" key="9">
    <source>
        <dbReference type="EMBL" id="VGO17938.1"/>
    </source>
</evidence>
<feature type="domain" description="Glycoside hydrolase family 2" evidence="8">
    <location>
        <begin position="708"/>
        <end position="788"/>
    </location>
</feature>
<dbReference type="InterPro" id="IPR008979">
    <property type="entry name" value="Galactose-bd-like_sf"/>
</dbReference>
<dbReference type="Pfam" id="PF02836">
    <property type="entry name" value="Glyco_hydro_2_C"/>
    <property type="match status" value="1"/>
</dbReference>
<evidence type="ECO:0000313" key="10">
    <source>
        <dbReference type="Proteomes" id="UP000366872"/>
    </source>
</evidence>
<dbReference type="InterPro" id="IPR013783">
    <property type="entry name" value="Ig-like_fold"/>
</dbReference>
<feature type="chain" id="PRO_5025407793" evidence="4">
    <location>
        <begin position="20"/>
        <end position="864"/>
    </location>
</feature>
<feature type="signal peptide" evidence="4">
    <location>
        <begin position="1"/>
        <end position="19"/>
    </location>
</feature>
<keyword evidence="10" id="KW-1185">Reference proteome</keyword>
<dbReference type="EMBL" id="CAAHFG010000005">
    <property type="protein sequence ID" value="VGO17938.1"/>
    <property type="molecule type" value="Genomic_DNA"/>
</dbReference>
<dbReference type="PANTHER" id="PTHR42732:SF1">
    <property type="entry name" value="BETA-MANNOSIDASE"/>
    <property type="match status" value="1"/>
</dbReference>
<dbReference type="Proteomes" id="UP000366872">
    <property type="component" value="Unassembled WGS sequence"/>
</dbReference>
<dbReference type="SUPFAM" id="SSF49303">
    <property type="entry name" value="beta-Galactosidase/glucuronidase domain"/>
    <property type="match status" value="1"/>
</dbReference>
<comment type="similarity">
    <text evidence="1">Belongs to the glycosyl hydrolase 2 family.</text>
</comment>
<dbReference type="Pfam" id="PF02837">
    <property type="entry name" value="Glyco_hydro_2_N"/>
    <property type="match status" value="1"/>
</dbReference>
<dbReference type="InterPro" id="IPR036156">
    <property type="entry name" value="Beta-gal/glucu_dom_sf"/>
</dbReference>
<accession>A0A6C2UCM9</accession>
<dbReference type="InterPro" id="IPR006102">
    <property type="entry name" value="Ig-like_GH2"/>
</dbReference>
<dbReference type="Gene3D" id="3.20.20.80">
    <property type="entry name" value="Glycosidases"/>
    <property type="match status" value="1"/>
</dbReference>
<keyword evidence="3" id="KW-0326">Glycosidase</keyword>
<dbReference type="SUPFAM" id="SSF51445">
    <property type="entry name" value="(Trans)glycosidases"/>
    <property type="match status" value="1"/>
</dbReference>
<keyword evidence="4" id="KW-0732">Signal</keyword>
<evidence type="ECO:0000256" key="1">
    <source>
        <dbReference type="ARBA" id="ARBA00007401"/>
    </source>
</evidence>
<dbReference type="InterPro" id="IPR006104">
    <property type="entry name" value="Glyco_hydro_2_N"/>
</dbReference>
<organism evidence="9 10">
    <name type="scientific">Pontiella desulfatans</name>
    <dbReference type="NCBI Taxonomy" id="2750659"/>
    <lineage>
        <taxon>Bacteria</taxon>
        <taxon>Pseudomonadati</taxon>
        <taxon>Kiritimatiellota</taxon>
        <taxon>Kiritimatiellia</taxon>
        <taxon>Kiritimatiellales</taxon>
        <taxon>Pontiellaceae</taxon>
        <taxon>Pontiella</taxon>
    </lineage>
</organism>
<evidence type="ECO:0000259" key="7">
    <source>
        <dbReference type="Pfam" id="PF02837"/>
    </source>
</evidence>
<dbReference type="GO" id="GO:0005975">
    <property type="term" value="P:carbohydrate metabolic process"/>
    <property type="evidence" value="ECO:0007669"/>
    <property type="project" value="InterPro"/>
</dbReference>
<feature type="domain" description="Glycosyl hydrolases family 2 sugar binding" evidence="7">
    <location>
        <begin position="83"/>
        <end position="188"/>
    </location>
</feature>
<feature type="domain" description="Glycoside hydrolase family 2 catalytic" evidence="6">
    <location>
        <begin position="321"/>
        <end position="442"/>
    </location>
</feature>
<keyword evidence="2" id="KW-0378">Hydrolase</keyword>
<dbReference type="PANTHER" id="PTHR42732">
    <property type="entry name" value="BETA-GALACTOSIDASE"/>
    <property type="match status" value="1"/>
</dbReference>
<protein>
    <submittedName>
        <fullName evidence="9">Beta-galactosidase</fullName>
    </submittedName>
</protein>
<dbReference type="AlphaFoldDB" id="A0A6C2UCM9"/>
<dbReference type="Gene3D" id="2.60.40.10">
    <property type="entry name" value="Immunoglobulins"/>
    <property type="match status" value="2"/>
</dbReference>
<dbReference type="Gene3D" id="2.60.120.260">
    <property type="entry name" value="Galactose-binding domain-like"/>
    <property type="match status" value="1"/>
</dbReference>
<dbReference type="InterPro" id="IPR008964">
    <property type="entry name" value="Invasin/intimin_cell_adhesion"/>
</dbReference>
<dbReference type="RefSeq" id="WP_136083396.1">
    <property type="nucleotide sequence ID" value="NZ_CAAHFG010000005.1"/>
</dbReference>
<dbReference type="InterPro" id="IPR017853">
    <property type="entry name" value="GH"/>
</dbReference>
<dbReference type="InterPro" id="IPR040605">
    <property type="entry name" value="Glyco_hydro2_dom5"/>
</dbReference>
<evidence type="ECO:0000256" key="4">
    <source>
        <dbReference type="SAM" id="SignalP"/>
    </source>
</evidence>
<dbReference type="SUPFAM" id="SSF49373">
    <property type="entry name" value="Invasin/intimin cell-adhesion fragments"/>
    <property type="match status" value="1"/>
</dbReference>
<dbReference type="Pfam" id="PF18565">
    <property type="entry name" value="Glyco_hydro2_C5"/>
    <property type="match status" value="1"/>
</dbReference>
<evidence type="ECO:0000256" key="2">
    <source>
        <dbReference type="ARBA" id="ARBA00022801"/>
    </source>
</evidence>
<evidence type="ECO:0000259" key="5">
    <source>
        <dbReference type="Pfam" id="PF00703"/>
    </source>
</evidence>
<name>A0A6C2UCM9_PONDE</name>
<sequence length="864" mass="95759">MNRFTVLLIGAMLAAAGQAQQFSTAGFHAVEGSPRKVMNFNPGWRFLLGDAKGAEAVGFDDRQWEAANLPHGLEVLGENASGGRNYQGVAWYRKQFSVERLTGKTFLYFEAVMGVAKVWVNGQLVAEHFGGYLPFAADVTGVLKDGVNVVAVMADNSNSKLYPPGKEQYKLDFTYLGGIYRDTYLIQTSPTHVTLRELSSTVAGGGVFVATLDVNGNDATMEVRTEVMNSGNKTYGITVRNTLEDADGKAVASVEEKTTLKSGEIRQLAKQFTAKHVRLWHPDDPYLHFIRTDILVSGIVVDSLRTRVGIRLFEMRGADGLFVNKKWIGKKLIGANRHQDYTYIGNALPNSGQWRDVKLLREGGCNVIRAAHYPQDPAFYDACDEFGMLTTTANPGWHFFNFKEKIFEQRLFEDTRQLVRRDRNVAAMLMWETCINEFPSQPDYAMNRMHTIAHEEYPFPGLYTVADHDEAIKGGLDMFYHGGSKTVNSFNREYGDGGEVDNWYSQNARTRVKMEWGEGPLLRQSLIQAATLAQRHRTDRVRLGGTLWCGIDHQRGYHPDPFRGGLLNGLRIPRYTYYLYQSQYDPDYAIPGIGEKPMVYMAHELTQLSDKDVVVYSNCDEVRLTWMGEAVGTRKPSAEGQWSGLPHPPFVFEDVFDFTVIKSRGRKAIEAVMVAEGLVDGKVVVREVKGYPQRSTKLALSIADEGMGLVADGSDLVPVRATVVDENGYTKVLASEEVYLEIEGAGELVGDNPMKTSFGVATILVRATTQPGGIKVTAHSNGLESGSIGFDTKPAKKALLFEEAYAVASKKPAPKGAVVIVQSAASELPTDVKKLQDELKKAQLDIVGKDQDIMELRSRLGLSR</sequence>
<dbReference type="SUPFAM" id="SSF49785">
    <property type="entry name" value="Galactose-binding domain-like"/>
    <property type="match status" value="1"/>
</dbReference>
<evidence type="ECO:0000259" key="6">
    <source>
        <dbReference type="Pfam" id="PF02836"/>
    </source>
</evidence>
<evidence type="ECO:0000256" key="3">
    <source>
        <dbReference type="ARBA" id="ARBA00023295"/>
    </source>
</evidence>
<dbReference type="Pfam" id="PF00703">
    <property type="entry name" value="Glyco_hydro_2"/>
    <property type="match status" value="1"/>
</dbReference>